<accession>A0ABD3CPC4</accession>
<feature type="compositionally biased region" description="Basic and acidic residues" evidence="1">
    <location>
        <begin position="1179"/>
        <end position="1194"/>
    </location>
</feature>
<feature type="compositionally biased region" description="Basic and acidic residues" evidence="1">
    <location>
        <begin position="988"/>
        <end position="1001"/>
    </location>
</feature>
<feature type="region of interest" description="Disordered" evidence="1">
    <location>
        <begin position="499"/>
        <end position="521"/>
    </location>
</feature>
<feature type="compositionally biased region" description="Basic and acidic residues" evidence="1">
    <location>
        <begin position="576"/>
        <end position="585"/>
    </location>
</feature>
<feature type="region of interest" description="Disordered" evidence="1">
    <location>
        <begin position="1"/>
        <end position="74"/>
    </location>
</feature>
<evidence type="ECO:0000256" key="1">
    <source>
        <dbReference type="SAM" id="MobiDB-lite"/>
    </source>
</evidence>
<feature type="compositionally biased region" description="Low complexity" evidence="1">
    <location>
        <begin position="873"/>
        <end position="885"/>
    </location>
</feature>
<evidence type="ECO:0000313" key="2">
    <source>
        <dbReference type="EMBL" id="KAL3630580.1"/>
    </source>
</evidence>
<sequence>MSSYLQPAPFSEPHQVQPQSSINFSSAIPIKKRRFPIISPPSPPSPERKAPCSEDQESKNKQEKKIPIEKCPSLVEAKTPSADLTVTKEATPSNIELVQANVNILPSKPQETKPTISLKPVPDSGNKTDLSMKEKPPGPEVPEICTGSQTAIVKQEICGLELSMSLGPKEPLDVPVPVLEHKRNGSHKSYPDPSLLSLALSEKSVCTTVGDVNRSNWDLNTTMDVWAEGSTNSVADIGEFVKIDNIHDEKSSLTTAENVSVSLNKGKRILDVYGPDSSNTTVQPGLQCKIGDLLGLRLAMPLNLVSASASRNVILQQQAHLSPMNRLVKSEPVDENCKHDCSVGSSSSSNVGLPKLSTVKTELVHNHGLEIVMHSSVIADKLVNCKPEDASSSSSCLQVPLMTPQGSFRPRLPSCSELTASGDLSSLLELSLRNKEIHEKNQIRPCDTGNLSIVHTEKHKLSRVDEHTVEAPDDDEKINILAEMNVEVSIESVCGSGGKGVGENLRGKEDEELEEGEVREPLQPSAIEGTPFEFVKNTENLEFVGLDSQKLQRSDLSGDQDLIASDFDEKNYLLKGNQEKNDSNKDSSSIICEPKNEDNDSLKVSETMLEVGFDEKIFVSVTPDRKDIEEASGREISSDIPTNANGGTIGFEFNDAAMTDNKVGNKICSGEDKVEASLDGHDDATKDASNKSRIINLARASLLTSPCKTKSIPNRLLTPRSGKERYSDLDGEIQPPGNRDENYPGGSNKFAKYRVHDQRNSRPNFMHGRGRMPGRFGSLRGEWDSDHDFASENSYGPSDYRPVRRKHASSIPDIDIDCNSYDIQLDGNNRRKPTNDEFSPSLRRTNVRRLSPGDNNRDRPANRGIQTFRRFPRNNNNNMSPNRCNGESGSDLMGLRHGDKFMRHISDDMIDPVYNHPQAIYDELDGPIERGNRNFSNMQRKGYTQIRSKSPGRSRPRSPGPWSSPRRRSPNGLQDLPQHRSPGFYRMRSPDRASFRDEIVPRRRGGSPSYSARYPNMNLRDVDPGREHVHHRSSGNSNRRTSPVRGFPRSGRRTDTLDSREMGDGCDEYMNNVPMQSNKFHELRGDRNIDERRKFIDRRGPEPGRSFRPNYNGDGENFQFHMNDGPRPYRFCPDGDAEFVERGDMREREFDGRIKHQNMVQNRRNRNVEEEQPDGNAEFVERGNMREREFEGRIKHQNMVQNSRNRNVKEEQPDGNGDYRPVERVWRDDGFGDDRVKRRRF</sequence>
<dbReference type="PANTHER" id="PTHR34536:SF4">
    <property type="entry name" value="BTZ DOMAIN-CONTAINING PROTEIN"/>
    <property type="match status" value="1"/>
</dbReference>
<feature type="compositionally biased region" description="Polar residues" evidence="1">
    <location>
        <begin position="14"/>
        <end position="26"/>
    </location>
</feature>
<reference evidence="3" key="1">
    <citation type="journal article" date="2024" name="IScience">
        <title>Strigolactones Initiate the Formation of Haustorium-like Structures in Castilleja.</title>
        <authorList>
            <person name="Buerger M."/>
            <person name="Peterson D."/>
            <person name="Chory J."/>
        </authorList>
    </citation>
    <scope>NUCLEOTIDE SEQUENCE [LARGE SCALE GENOMIC DNA]</scope>
</reference>
<proteinExistence type="predicted"/>
<dbReference type="Proteomes" id="UP001632038">
    <property type="component" value="Unassembled WGS sequence"/>
</dbReference>
<comment type="caution">
    <text evidence="2">The sequence shown here is derived from an EMBL/GenBank/DDBJ whole genome shotgun (WGS) entry which is preliminary data.</text>
</comment>
<dbReference type="AlphaFoldDB" id="A0ABD3CPC4"/>
<feature type="region of interest" description="Disordered" evidence="1">
    <location>
        <begin position="825"/>
        <end position="891"/>
    </location>
</feature>
<dbReference type="EMBL" id="JAVIJP010000032">
    <property type="protein sequence ID" value="KAL3630580.1"/>
    <property type="molecule type" value="Genomic_DNA"/>
</dbReference>
<feature type="region of interest" description="Disordered" evidence="1">
    <location>
        <begin position="924"/>
        <end position="1063"/>
    </location>
</feature>
<organism evidence="2 3">
    <name type="scientific">Castilleja foliolosa</name>
    <dbReference type="NCBI Taxonomy" id="1961234"/>
    <lineage>
        <taxon>Eukaryota</taxon>
        <taxon>Viridiplantae</taxon>
        <taxon>Streptophyta</taxon>
        <taxon>Embryophyta</taxon>
        <taxon>Tracheophyta</taxon>
        <taxon>Spermatophyta</taxon>
        <taxon>Magnoliopsida</taxon>
        <taxon>eudicotyledons</taxon>
        <taxon>Gunneridae</taxon>
        <taxon>Pentapetalae</taxon>
        <taxon>asterids</taxon>
        <taxon>lamiids</taxon>
        <taxon>Lamiales</taxon>
        <taxon>Orobanchaceae</taxon>
        <taxon>Pedicularideae</taxon>
        <taxon>Castillejinae</taxon>
        <taxon>Castilleja</taxon>
    </lineage>
</organism>
<keyword evidence="3" id="KW-1185">Reference proteome</keyword>
<dbReference type="PANTHER" id="PTHR34536">
    <property type="entry name" value="DENTIN SIALOPHOSPHOPROTEIN-LIKE PROTEIN"/>
    <property type="match status" value="1"/>
</dbReference>
<feature type="region of interest" description="Disordered" evidence="1">
    <location>
        <begin position="713"/>
        <end position="746"/>
    </location>
</feature>
<protein>
    <submittedName>
        <fullName evidence="2">Uncharacterized protein</fullName>
    </submittedName>
</protein>
<evidence type="ECO:0000313" key="3">
    <source>
        <dbReference type="Proteomes" id="UP001632038"/>
    </source>
</evidence>
<name>A0ABD3CPC4_9LAMI</name>
<feature type="region of interest" description="Disordered" evidence="1">
    <location>
        <begin position="1163"/>
        <end position="1226"/>
    </location>
</feature>
<feature type="region of interest" description="Disordered" evidence="1">
    <location>
        <begin position="1097"/>
        <end position="1116"/>
    </location>
</feature>
<feature type="region of interest" description="Disordered" evidence="1">
    <location>
        <begin position="576"/>
        <end position="597"/>
    </location>
</feature>
<gene>
    <name evidence="2" type="ORF">CASFOL_023564</name>
</gene>
<feature type="compositionally biased region" description="Basic and acidic residues" evidence="1">
    <location>
        <begin position="1052"/>
        <end position="1063"/>
    </location>
</feature>
<feature type="compositionally biased region" description="Basic and acidic residues" evidence="1">
    <location>
        <begin position="46"/>
        <end position="68"/>
    </location>
</feature>
<feature type="region of interest" description="Disordered" evidence="1">
    <location>
        <begin position="108"/>
        <end position="143"/>
    </location>
</feature>